<evidence type="ECO:0000313" key="3">
    <source>
        <dbReference type="Proteomes" id="UP001301769"/>
    </source>
</evidence>
<organism evidence="2 3">
    <name type="scientific">Rhypophila decipiens</name>
    <dbReference type="NCBI Taxonomy" id="261697"/>
    <lineage>
        <taxon>Eukaryota</taxon>
        <taxon>Fungi</taxon>
        <taxon>Dikarya</taxon>
        <taxon>Ascomycota</taxon>
        <taxon>Pezizomycotina</taxon>
        <taxon>Sordariomycetes</taxon>
        <taxon>Sordariomycetidae</taxon>
        <taxon>Sordariales</taxon>
        <taxon>Naviculisporaceae</taxon>
        <taxon>Rhypophila</taxon>
    </lineage>
</organism>
<dbReference type="EMBL" id="MU858086">
    <property type="protein sequence ID" value="KAK4214895.1"/>
    <property type="molecule type" value="Genomic_DNA"/>
</dbReference>
<name>A0AAN6YBM4_9PEZI</name>
<feature type="non-terminal residue" evidence="2">
    <location>
        <position position="1"/>
    </location>
</feature>
<feature type="region of interest" description="Disordered" evidence="1">
    <location>
        <begin position="121"/>
        <end position="157"/>
    </location>
</feature>
<evidence type="ECO:0000256" key="1">
    <source>
        <dbReference type="SAM" id="MobiDB-lite"/>
    </source>
</evidence>
<proteinExistence type="predicted"/>
<reference evidence="2" key="1">
    <citation type="journal article" date="2023" name="Mol. Phylogenet. Evol.">
        <title>Genome-scale phylogeny and comparative genomics of the fungal order Sordariales.</title>
        <authorList>
            <person name="Hensen N."/>
            <person name="Bonometti L."/>
            <person name="Westerberg I."/>
            <person name="Brannstrom I.O."/>
            <person name="Guillou S."/>
            <person name="Cros-Aarteil S."/>
            <person name="Calhoun S."/>
            <person name="Haridas S."/>
            <person name="Kuo A."/>
            <person name="Mondo S."/>
            <person name="Pangilinan J."/>
            <person name="Riley R."/>
            <person name="LaButti K."/>
            <person name="Andreopoulos B."/>
            <person name="Lipzen A."/>
            <person name="Chen C."/>
            <person name="Yan M."/>
            <person name="Daum C."/>
            <person name="Ng V."/>
            <person name="Clum A."/>
            <person name="Steindorff A."/>
            <person name="Ohm R.A."/>
            <person name="Martin F."/>
            <person name="Silar P."/>
            <person name="Natvig D.O."/>
            <person name="Lalanne C."/>
            <person name="Gautier V."/>
            <person name="Ament-Velasquez S.L."/>
            <person name="Kruys A."/>
            <person name="Hutchinson M.I."/>
            <person name="Powell A.J."/>
            <person name="Barry K."/>
            <person name="Miller A.N."/>
            <person name="Grigoriev I.V."/>
            <person name="Debuchy R."/>
            <person name="Gladieux P."/>
            <person name="Hiltunen Thoren M."/>
            <person name="Johannesson H."/>
        </authorList>
    </citation>
    <scope>NUCLEOTIDE SEQUENCE</scope>
    <source>
        <strain evidence="2">PSN293</strain>
    </source>
</reference>
<feature type="compositionally biased region" description="Polar residues" evidence="1">
    <location>
        <begin position="140"/>
        <end position="157"/>
    </location>
</feature>
<reference evidence="2" key="2">
    <citation type="submission" date="2023-05" db="EMBL/GenBank/DDBJ databases">
        <authorList>
            <consortium name="Lawrence Berkeley National Laboratory"/>
            <person name="Steindorff A."/>
            <person name="Hensen N."/>
            <person name="Bonometti L."/>
            <person name="Westerberg I."/>
            <person name="Brannstrom I.O."/>
            <person name="Guillou S."/>
            <person name="Cros-Aarteil S."/>
            <person name="Calhoun S."/>
            <person name="Haridas S."/>
            <person name="Kuo A."/>
            <person name="Mondo S."/>
            <person name="Pangilinan J."/>
            <person name="Riley R."/>
            <person name="Labutti K."/>
            <person name="Andreopoulos B."/>
            <person name="Lipzen A."/>
            <person name="Chen C."/>
            <person name="Yanf M."/>
            <person name="Daum C."/>
            <person name="Ng V."/>
            <person name="Clum A."/>
            <person name="Ohm R."/>
            <person name="Martin F."/>
            <person name="Silar P."/>
            <person name="Natvig D."/>
            <person name="Lalanne C."/>
            <person name="Gautier V."/>
            <person name="Ament-Velasquez S.L."/>
            <person name="Kruys A."/>
            <person name="Hutchinson M.I."/>
            <person name="Powell A.J."/>
            <person name="Barry K."/>
            <person name="Miller A.N."/>
            <person name="Grigoriev I.V."/>
            <person name="Debuchy R."/>
            <person name="Gladieux P."/>
            <person name="Thoren M.H."/>
            <person name="Johannesson H."/>
        </authorList>
    </citation>
    <scope>NUCLEOTIDE SEQUENCE</scope>
    <source>
        <strain evidence="2">PSN293</strain>
    </source>
</reference>
<comment type="caution">
    <text evidence="2">The sequence shown here is derived from an EMBL/GenBank/DDBJ whole genome shotgun (WGS) entry which is preliminary data.</text>
</comment>
<keyword evidence="3" id="KW-1185">Reference proteome</keyword>
<evidence type="ECO:0000313" key="2">
    <source>
        <dbReference type="EMBL" id="KAK4214895.1"/>
    </source>
</evidence>
<sequence length="382" mass="43959">KAGYIWNCWTNWPDNTLLFREGDPDDGREEYIFLDYLMEHIRGTTEPRDIDGDRDEDWTTYLTECGISADLQSRIMHPRFTYLRRTESYLYWIRDTFQMRYGGLELIQMTSHEREMQLIPAASRPGGSEGRGGRRSQSSVTAVSGIQQQRQPGNSNNLNVWGSAQIATTINTPYCVTLFKCLDQRRAKELLTDDGTLHSLGAPLLSNPPSDCSDTSMKFYFTPNIKVAEYYASYAKTRIDVHSVVMAVVQIPNSAINTMPPNDVQRLFWPSDDWKEFVWHNRRNEDIIPSRLEKYADALLLIRHTSKKPNIAWKRIESPRHVDESCVLRIGEDGRVNTGPPALQWVFNGNGRGRTWLRQNISSIMVVPYPQAELDAYVAIWE</sequence>
<gene>
    <name evidence="2" type="ORF">QBC37DRAFT_282704</name>
</gene>
<dbReference type="Proteomes" id="UP001301769">
    <property type="component" value="Unassembled WGS sequence"/>
</dbReference>
<accession>A0AAN6YBM4</accession>
<dbReference type="AlphaFoldDB" id="A0AAN6YBM4"/>
<protein>
    <submittedName>
        <fullName evidence="2">Uncharacterized protein</fullName>
    </submittedName>
</protein>